<dbReference type="VEuPathDB" id="FungiDB:AMAG_05386"/>
<protein>
    <recommendedName>
        <fullName evidence="4 11">Protoporphyrinogen oxidase</fullName>
        <ecNumber evidence="4 11">1.3.3.4</ecNumber>
    </recommendedName>
</protein>
<evidence type="ECO:0000256" key="3">
    <source>
        <dbReference type="ARBA" id="ARBA00010551"/>
    </source>
</evidence>
<dbReference type="STRING" id="578462.A0A0L0SBK4"/>
<dbReference type="Proteomes" id="UP000054350">
    <property type="component" value="Unassembled WGS sequence"/>
</dbReference>
<dbReference type="InterPro" id="IPR002937">
    <property type="entry name" value="Amino_oxidase"/>
</dbReference>
<keyword evidence="6 11" id="KW-0274">FAD</keyword>
<dbReference type="PANTHER" id="PTHR42923">
    <property type="entry name" value="PROTOPORPHYRINOGEN OXIDASE"/>
    <property type="match status" value="1"/>
</dbReference>
<feature type="domain" description="Amine oxidase" evidence="13">
    <location>
        <begin position="14"/>
        <end position="512"/>
    </location>
</feature>
<dbReference type="EC" id="1.3.3.4" evidence="4 11"/>
<dbReference type="OrthoDB" id="438553at2759"/>
<keyword evidence="8 11" id="KW-0350">Heme biosynthesis</keyword>
<keyword evidence="5 11" id="KW-0285">Flavoprotein</keyword>
<dbReference type="GO" id="GO:0006782">
    <property type="term" value="P:protoporphyrinogen IX biosynthetic process"/>
    <property type="evidence" value="ECO:0007669"/>
    <property type="project" value="UniProtKB-UniRule"/>
</dbReference>
<keyword evidence="9 11" id="KW-0627">Porphyrin biosynthesis</keyword>
<keyword evidence="7 11" id="KW-0560">Oxidoreductase</keyword>
<evidence type="ECO:0000256" key="12">
    <source>
        <dbReference type="SAM" id="MobiDB-lite"/>
    </source>
</evidence>
<comment type="subcellular location">
    <subcellularLocation>
        <location evidence="11">Mitochondrion inner membrane</location>
    </subcellularLocation>
</comment>
<reference evidence="15" key="2">
    <citation type="submission" date="2009-11" db="EMBL/GenBank/DDBJ databases">
        <title>The Genome Sequence of Allomyces macrogynus strain ATCC 38327.</title>
        <authorList>
            <consortium name="The Broad Institute Genome Sequencing Platform"/>
            <person name="Russ C."/>
            <person name="Cuomo C."/>
            <person name="Shea T."/>
            <person name="Young S.K."/>
            <person name="Zeng Q."/>
            <person name="Koehrsen M."/>
            <person name="Haas B."/>
            <person name="Borodovsky M."/>
            <person name="Guigo R."/>
            <person name="Alvarado L."/>
            <person name="Berlin A."/>
            <person name="Borenstein D."/>
            <person name="Chen Z."/>
            <person name="Engels R."/>
            <person name="Freedman E."/>
            <person name="Gellesch M."/>
            <person name="Goldberg J."/>
            <person name="Griggs A."/>
            <person name="Gujja S."/>
            <person name="Heiman D."/>
            <person name="Hepburn T."/>
            <person name="Howarth C."/>
            <person name="Jen D."/>
            <person name="Larson L."/>
            <person name="Lewis B."/>
            <person name="Mehta T."/>
            <person name="Park D."/>
            <person name="Pearson M."/>
            <person name="Roberts A."/>
            <person name="Saif S."/>
            <person name="Shenoy N."/>
            <person name="Sisk P."/>
            <person name="Stolte C."/>
            <person name="Sykes S."/>
            <person name="Walk T."/>
            <person name="White J."/>
            <person name="Yandava C."/>
            <person name="Burger G."/>
            <person name="Gray M.W."/>
            <person name="Holland P.W.H."/>
            <person name="King N."/>
            <person name="Lang F.B.F."/>
            <person name="Roger A.J."/>
            <person name="Ruiz-Trillo I."/>
            <person name="Lander E."/>
            <person name="Nusbaum C."/>
        </authorList>
    </citation>
    <scope>NUCLEOTIDE SEQUENCE [LARGE SCALE GENOMIC DNA]</scope>
    <source>
        <strain evidence="15">ATCC 38327</strain>
    </source>
</reference>
<comment type="catalytic activity">
    <reaction evidence="10 11">
        <text>protoporphyrinogen IX + 3 O2 = protoporphyrin IX + 3 H2O2</text>
        <dbReference type="Rhea" id="RHEA:25576"/>
        <dbReference type="ChEBI" id="CHEBI:15379"/>
        <dbReference type="ChEBI" id="CHEBI:16240"/>
        <dbReference type="ChEBI" id="CHEBI:57306"/>
        <dbReference type="ChEBI" id="CHEBI:57307"/>
        <dbReference type="EC" id="1.3.3.4"/>
    </reaction>
</comment>
<gene>
    <name evidence="14" type="ORF">AMAG_05386</name>
</gene>
<name>A0A0L0SBK4_ALLM3</name>
<dbReference type="SUPFAM" id="SSF54373">
    <property type="entry name" value="FAD-linked reductases, C-terminal domain"/>
    <property type="match status" value="1"/>
</dbReference>
<evidence type="ECO:0000256" key="7">
    <source>
        <dbReference type="ARBA" id="ARBA00023002"/>
    </source>
</evidence>
<evidence type="ECO:0000256" key="5">
    <source>
        <dbReference type="ARBA" id="ARBA00022630"/>
    </source>
</evidence>
<dbReference type="GO" id="GO:0005743">
    <property type="term" value="C:mitochondrial inner membrane"/>
    <property type="evidence" value="ECO:0007669"/>
    <property type="project" value="UniProtKB-SubCell"/>
</dbReference>
<dbReference type="Pfam" id="PF01593">
    <property type="entry name" value="Amino_oxidase"/>
    <property type="match status" value="1"/>
</dbReference>
<evidence type="ECO:0000256" key="6">
    <source>
        <dbReference type="ARBA" id="ARBA00022827"/>
    </source>
</evidence>
<dbReference type="EMBL" id="GG745335">
    <property type="protein sequence ID" value="KNE59938.1"/>
    <property type="molecule type" value="Genomic_DNA"/>
</dbReference>
<evidence type="ECO:0000313" key="14">
    <source>
        <dbReference type="EMBL" id="KNE59938.1"/>
    </source>
</evidence>
<dbReference type="PANTHER" id="PTHR42923:SF3">
    <property type="entry name" value="PROTOPORPHYRINOGEN OXIDASE"/>
    <property type="match status" value="1"/>
</dbReference>
<dbReference type="eggNOG" id="KOG1276">
    <property type="taxonomic scope" value="Eukaryota"/>
</dbReference>
<evidence type="ECO:0000256" key="11">
    <source>
        <dbReference type="RuleBase" id="RU367069"/>
    </source>
</evidence>
<comment type="cofactor">
    <cofactor evidence="11">
        <name>FAD</name>
        <dbReference type="ChEBI" id="CHEBI:57692"/>
    </cofactor>
    <text evidence="11">Binds 1 FAD per subunit.</text>
</comment>
<evidence type="ECO:0000256" key="10">
    <source>
        <dbReference type="ARBA" id="ARBA00047554"/>
    </source>
</evidence>
<accession>A0A0L0SBK4</accession>
<feature type="region of interest" description="Disordered" evidence="12">
    <location>
        <begin position="53"/>
        <end position="73"/>
    </location>
</feature>
<evidence type="ECO:0000313" key="15">
    <source>
        <dbReference type="Proteomes" id="UP000054350"/>
    </source>
</evidence>
<dbReference type="UniPathway" id="UPA00251">
    <property type="reaction ID" value="UER00324"/>
</dbReference>
<organism evidence="14 15">
    <name type="scientific">Allomyces macrogynus (strain ATCC 38327)</name>
    <name type="common">Allomyces javanicus var. macrogynus</name>
    <dbReference type="NCBI Taxonomy" id="578462"/>
    <lineage>
        <taxon>Eukaryota</taxon>
        <taxon>Fungi</taxon>
        <taxon>Fungi incertae sedis</taxon>
        <taxon>Blastocladiomycota</taxon>
        <taxon>Blastocladiomycetes</taxon>
        <taxon>Blastocladiales</taxon>
        <taxon>Blastocladiaceae</taxon>
        <taxon>Allomyces</taxon>
    </lineage>
</organism>
<dbReference type="AlphaFoldDB" id="A0A0L0SBK4"/>
<dbReference type="Gene3D" id="3.50.50.60">
    <property type="entry name" value="FAD/NAD(P)-binding domain"/>
    <property type="match status" value="1"/>
</dbReference>
<evidence type="ECO:0000256" key="4">
    <source>
        <dbReference type="ARBA" id="ARBA00012867"/>
    </source>
</evidence>
<reference evidence="14 15" key="1">
    <citation type="submission" date="2009-11" db="EMBL/GenBank/DDBJ databases">
        <title>Annotation of Allomyces macrogynus ATCC 38327.</title>
        <authorList>
            <consortium name="The Broad Institute Genome Sequencing Platform"/>
            <person name="Russ C."/>
            <person name="Cuomo C."/>
            <person name="Burger G."/>
            <person name="Gray M.W."/>
            <person name="Holland P.W.H."/>
            <person name="King N."/>
            <person name="Lang F.B.F."/>
            <person name="Roger A.J."/>
            <person name="Ruiz-Trillo I."/>
            <person name="Young S.K."/>
            <person name="Zeng Q."/>
            <person name="Gargeya S."/>
            <person name="Fitzgerald M."/>
            <person name="Haas B."/>
            <person name="Abouelleil A."/>
            <person name="Alvarado L."/>
            <person name="Arachchi H.M."/>
            <person name="Berlin A."/>
            <person name="Chapman S.B."/>
            <person name="Gearin G."/>
            <person name="Goldberg J."/>
            <person name="Griggs A."/>
            <person name="Gujja S."/>
            <person name="Hansen M."/>
            <person name="Heiman D."/>
            <person name="Howarth C."/>
            <person name="Larimer J."/>
            <person name="Lui A."/>
            <person name="MacDonald P.J.P."/>
            <person name="McCowen C."/>
            <person name="Montmayeur A."/>
            <person name="Murphy C."/>
            <person name="Neiman D."/>
            <person name="Pearson M."/>
            <person name="Priest M."/>
            <person name="Roberts A."/>
            <person name="Saif S."/>
            <person name="Shea T."/>
            <person name="Sisk P."/>
            <person name="Stolte C."/>
            <person name="Sykes S."/>
            <person name="Wortman J."/>
            <person name="Nusbaum C."/>
            <person name="Birren B."/>
        </authorList>
    </citation>
    <scope>NUCLEOTIDE SEQUENCE [LARGE SCALE GENOMIC DNA]</scope>
    <source>
        <strain evidence="14 15">ATCC 38327</strain>
    </source>
</reference>
<keyword evidence="15" id="KW-1185">Reference proteome</keyword>
<evidence type="ECO:0000256" key="8">
    <source>
        <dbReference type="ARBA" id="ARBA00023133"/>
    </source>
</evidence>
<dbReference type="NCBIfam" id="TIGR00562">
    <property type="entry name" value="proto_IX_ox"/>
    <property type="match status" value="1"/>
</dbReference>
<dbReference type="GO" id="GO:0004729">
    <property type="term" value="F:oxygen-dependent protoporphyrinogen oxidase activity"/>
    <property type="evidence" value="ECO:0007669"/>
    <property type="project" value="UniProtKB-UniRule"/>
</dbReference>
<dbReference type="InterPro" id="IPR050464">
    <property type="entry name" value="Zeta_carotene_desat/Oxidored"/>
</dbReference>
<evidence type="ECO:0000256" key="9">
    <source>
        <dbReference type="ARBA" id="ARBA00023244"/>
    </source>
</evidence>
<comment type="pathway">
    <text evidence="2 11">Porphyrin-containing compound metabolism; protoporphyrin-IX biosynthesis; protoporphyrin-IX from protoporphyrinogen-IX: step 1/1.</text>
</comment>
<comment type="similarity">
    <text evidence="3 11">Belongs to the protoporphyrinogen/coproporphyrinogen oxidase family. Protoporphyrinogen oxidase subfamily.</text>
</comment>
<dbReference type="SUPFAM" id="SSF51905">
    <property type="entry name" value="FAD/NAD(P)-binding domain"/>
    <property type="match status" value="1"/>
</dbReference>
<evidence type="ECO:0000256" key="2">
    <source>
        <dbReference type="ARBA" id="ARBA00005073"/>
    </source>
</evidence>
<proteinExistence type="inferred from homology"/>
<dbReference type="OMA" id="WFDQWFG"/>
<evidence type="ECO:0000259" key="13">
    <source>
        <dbReference type="Pfam" id="PF01593"/>
    </source>
</evidence>
<sequence>MAAAPRIAVVGGGISGLASAYYIKTALPRAKITVLEASPRVGGWIRSTKVALPSRTGSGASKGQDDGPIVLEEGPRTLRPVGLQGALTLDLIQRAGLQNEVIMIAKDSPSARNRFVLHNDRIEKMPSGLMSVLFKTWQSSSALHGIVPLVMREMMRPPRPLTDKDDDESIYDLVSRRFSPDLADTLVSAMVHGIYAGNPRQLSVQATFPVLVRAEQQYGSVVRGMMRGAGAMSPEDRAELDKLVAARPEFRDLWQRATKSSIYTLQNGLESAVAALTKQLEAMEVDVRTGTPVTRLDAKPYGEFDIQVGAEDAAESVVADHLVCAIPGHAVGRLPSNLPGLRGAGEHEPAVNVALVNVVFARDTVPDLAVRSNGFGMLASARRGPQTDPALLGIIYDSAATPRAHPAVEAEVVKFTVMMQGDAFSSAQDPSMPERAVTAIRRHLDVPTGVEPVLVRAHLHNACIPQYGVGHVQKLRALRESVGPKVHLVGCGYDGVGVNDCVRSAWETARRIAAGI</sequence>
<dbReference type="InterPro" id="IPR004572">
    <property type="entry name" value="Protoporphyrinogen_oxidase"/>
</dbReference>
<evidence type="ECO:0000256" key="1">
    <source>
        <dbReference type="ARBA" id="ARBA00002600"/>
    </source>
</evidence>
<dbReference type="InterPro" id="IPR036188">
    <property type="entry name" value="FAD/NAD-bd_sf"/>
</dbReference>
<comment type="function">
    <text evidence="1 11">Catalyzes the 6-electron oxidation of protoporphyrinogen-IX to form protoporphyrin-IX.</text>
</comment>